<name>V5GL70_IXORI</name>
<comment type="similarity">
    <text evidence="5">Belongs to the salp15 family.</text>
</comment>
<reference evidence="8" key="1">
    <citation type="journal article" date="2015" name="Sci. Rep.">
        <title>Tissue- and time-dependent transcription in Ixodes ricinus salivary glands and midguts when blood feeding on the vertebrate host.</title>
        <authorList>
            <person name="Kotsyfakis M."/>
            <person name="Schwarz A."/>
            <person name="Erhart J."/>
            <person name="Ribeiro J.M."/>
        </authorList>
    </citation>
    <scope>NUCLEOTIDE SEQUENCE</scope>
    <source>
        <tissue evidence="8">Salivary gland and midgut</tissue>
    </source>
</reference>
<feature type="compositionally biased region" description="Low complexity" evidence="6">
    <location>
        <begin position="27"/>
        <end position="44"/>
    </location>
</feature>
<dbReference type="EMBL" id="GANP01013413">
    <property type="protein sequence ID" value="JAB71055.1"/>
    <property type="molecule type" value="mRNA"/>
</dbReference>
<keyword evidence="2" id="KW-0964">Secreted</keyword>
<evidence type="ECO:0000256" key="3">
    <source>
        <dbReference type="ARBA" id="ARBA00022729"/>
    </source>
</evidence>
<feature type="chain" id="PRO_5004734041" evidence="7">
    <location>
        <begin position="19"/>
        <end position="163"/>
    </location>
</feature>
<evidence type="ECO:0000256" key="6">
    <source>
        <dbReference type="SAM" id="MobiDB-lite"/>
    </source>
</evidence>
<proteinExistence type="evidence at transcript level"/>
<feature type="region of interest" description="Disordered" evidence="6">
    <location>
        <begin position="23"/>
        <end position="71"/>
    </location>
</feature>
<organism evidence="8">
    <name type="scientific">Ixodes ricinus</name>
    <name type="common">Common tick</name>
    <name type="synonym">Acarus ricinus</name>
    <dbReference type="NCBI Taxonomy" id="34613"/>
    <lineage>
        <taxon>Eukaryota</taxon>
        <taxon>Metazoa</taxon>
        <taxon>Ecdysozoa</taxon>
        <taxon>Arthropoda</taxon>
        <taxon>Chelicerata</taxon>
        <taxon>Arachnida</taxon>
        <taxon>Acari</taxon>
        <taxon>Parasitiformes</taxon>
        <taxon>Ixodida</taxon>
        <taxon>Ixodoidea</taxon>
        <taxon>Ixodidae</taxon>
        <taxon>Ixodinae</taxon>
        <taxon>Ixodes</taxon>
    </lineage>
</organism>
<feature type="signal peptide" evidence="7">
    <location>
        <begin position="1"/>
        <end position="18"/>
    </location>
</feature>
<dbReference type="InterPro" id="IPR021971">
    <property type="entry name" value="Salp15"/>
</dbReference>
<accession>V5GL70</accession>
<protein>
    <submittedName>
        <fullName evidence="8">Putative conserved secreted protein</fullName>
    </submittedName>
</protein>
<feature type="compositionally biased region" description="Basic and acidic residues" evidence="6">
    <location>
        <begin position="53"/>
        <end position="66"/>
    </location>
</feature>
<comment type="subcellular location">
    <subcellularLocation>
        <location evidence="1">Secreted</location>
    </subcellularLocation>
</comment>
<evidence type="ECO:0000313" key="8">
    <source>
        <dbReference type="EMBL" id="JAB71055.1"/>
    </source>
</evidence>
<sequence>MLKLSFFIVLVLAGLCFGASETEEGVEGTNNSGGTSSGGSSSLGNKDDEDQNEEKFPAEETPKESVSDGTQPLGYYLPDFIGDAEAKQTYVTKLVSECSKDHYKYKINEHNITFPKCTYMCISESGNKPTKVLRIPHGMVCNKKKDTCPETGDCPEVKEVPSC</sequence>
<keyword evidence="3 7" id="KW-0732">Signal</keyword>
<evidence type="ECO:0000256" key="4">
    <source>
        <dbReference type="ARBA" id="ARBA00023180"/>
    </source>
</evidence>
<dbReference type="GO" id="GO:0005576">
    <property type="term" value="C:extracellular region"/>
    <property type="evidence" value="ECO:0007669"/>
    <property type="project" value="UniProtKB-SubCell"/>
</dbReference>
<evidence type="ECO:0000256" key="5">
    <source>
        <dbReference type="ARBA" id="ARBA00034321"/>
    </source>
</evidence>
<dbReference type="AlphaFoldDB" id="V5GL70"/>
<dbReference type="Pfam" id="PF12115">
    <property type="entry name" value="Salp15"/>
    <property type="match status" value="1"/>
</dbReference>
<evidence type="ECO:0000256" key="2">
    <source>
        <dbReference type="ARBA" id="ARBA00022525"/>
    </source>
</evidence>
<evidence type="ECO:0000256" key="7">
    <source>
        <dbReference type="SAM" id="SignalP"/>
    </source>
</evidence>
<keyword evidence="4" id="KW-0325">Glycoprotein</keyword>
<evidence type="ECO:0000256" key="1">
    <source>
        <dbReference type="ARBA" id="ARBA00004613"/>
    </source>
</evidence>